<comment type="caution">
    <text evidence="1">The sequence shown here is derived from an EMBL/GenBank/DDBJ whole genome shotgun (WGS) entry which is preliminary data.</text>
</comment>
<dbReference type="EMBL" id="JACSEA010000005">
    <property type="protein sequence ID" value="KAF7400265.1"/>
    <property type="molecule type" value="Genomic_DNA"/>
</dbReference>
<evidence type="ECO:0000313" key="2">
    <source>
        <dbReference type="Proteomes" id="UP000614350"/>
    </source>
</evidence>
<name>A0A834N901_VESVU</name>
<dbReference type="Proteomes" id="UP000614350">
    <property type="component" value="Unassembled WGS sequence"/>
</dbReference>
<dbReference type="AlphaFoldDB" id="A0A834N901"/>
<proteinExistence type="predicted"/>
<organism evidence="1 2">
    <name type="scientific">Vespula vulgaris</name>
    <name type="common">Yellow jacket</name>
    <name type="synonym">Wasp</name>
    <dbReference type="NCBI Taxonomy" id="7454"/>
    <lineage>
        <taxon>Eukaryota</taxon>
        <taxon>Metazoa</taxon>
        <taxon>Ecdysozoa</taxon>
        <taxon>Arthropoda</taxon>
        <taxon>Hexapoda</taxon>
        <taxon>Insecta</taxon>
        <taxon>Pterygota</taxon>
        <taxon>Neoptera</taxon>
        <taxon>Endopterygota</taxon>
        <taxon>Hymenoptera</taxon>
        <taxon>Apocrita</taxon>
        <taxon>Aculeata</taxon>
        <taxon>Vespoidea</taxon>
        <taxon>Vespidae</taxon>
        <taxon>Vespinae</taxon>
        <taxon>Vespula</taxon>
    </lineage>
</organism>
<sequence length="159" mass="18257">MEILTADYASGKRRTRKVRATSVEARKTILLDDGQKVCSARRSNYGDGLDEKGSSLPSELSMFYEDSVEYFRRTRLHGRKGVQTARCSEKLDSGWLESKRGNERKRTEGERSGLTALIEIRLLKARRRKEFACLACTDENRVCQDGVLDSRTKEYLWKP</sequence>
<keyword evidence="2" id="KW-1185">Reference proteome</keyword>
<accession>A0A834N901</accession>
<protein>
    <submittedName>
        <fullName evidence="1">Uncharacterized protein</fullName>
    </submittedName>
</protein>
<evidence type="ECO:0000313" key="1">
    <source>
        <dbReference type="EMBL" id="KAF7400265.1"/>
    </source>
</evidence>
<reference evidence="1" key="1">
    <citation type="journal article" date="2020" name="G3 (Bethesda)">
        <title>High-Quality Assemblies for Three Invasive Social Wasps from the &lt;i&gt;Vespula&lt;/i&gt; Genus.</title>
        <authorList>
            <person name="Harrop T.W.R."/>
            <person name="Guhlin J."/>
            <person name="McLaughlin G.M."/>
            <person name="Permina E."/>
            <person name="Stockwell P."/>
            <person name="Gilligan J."/>
            <person name="Le Lec M.F."/>
            <person name="Gruber M.A.M."/>
            <person name="Quinn O."/>
            <person name="Lovegrove M."/>
            <person name="Duncan E.J."/>
            <person name="Remnant E.J."/>
            <person name="Van Eeckhoven J."/>
            <person name="Graham B."/>
            <person name="Knapp R.A."/>
            <person name="Langford K.W."/>
            <person name="Kronenberg Z."/>
            <person name="Press M.O."/>
            <person name="Eacker S.M."/>
            <person name="Wilson-Rankin E.E."/>
            <person name="Purcell J."/>
            <person name="Lester P.J."/>
            <person name="Dearden P.K."/>
        </authorList>
    </citation>
    <scope>NUCLEOTIDE SEQUENCE</scope>
    <source>
        <strain evidence="1">Marl-1</strain>
    </source>
</reference>
<gene>
    <name evidence="1" type="ORF">HZH66_005449</name>
</gene>